<dbReference type="PIRSF" id="PIRSF016838">
    <property type="entry name" value="PafC"/>
    <property type="match status" value="1"/>
</dbReference>
<dbReference type="Gene3D" id="1.10.10.10">
    <property type="entry name" value="Winged helix-like DNA-binding domain superfamily/Winged helix DNA-binding domain"/>
    <property type="match status" value="1"/>
</dbReference>
<dbReference type="InterPro" id="IPR036390">
    <property type="entry name" value="WH_DNA-bd_sf"/>
</dbReference>
<accession>A0A4R4E7S8</accession>
<dbReference type="InterPro" id="IPR026881">
    <property type="entry name" value="WYL_dom"/>
</dbReference>
<dbReference type="Pfam" id="PF13280">
    <property type="entry name" value="WYL"/>
    <property type="match status" value="1"/>
</dbReference>
<feature type="domain" description="WYL" evidence="2">
    <location>
        <begin position="141"/>
        <end position="211"/>
    </location>
</feature>
<feature type="domain" description="WCX" evidence="3">
    <location>
        <begin position="237"/>
        <end position="311"/>
    </location>
</feature>
<evidence type="ECO:0000259" key="2">
    <source>
        <dbReference type="Pfam" id="PF13280"/>
    </source>
</evidence>
<evidence type="ECO:0000313" key="4">
    <source>
        <dbReference type="EMBL" id="TCZ75806.1"/>
    </source>
</evidence>
<reference evidence="4 5" key="1">
    <citation type="submission" date="2019-03" db="EMBL/GenBank/DDBJ databases">
        <authorList>
            <person name="Kim M.K.M."/>
        </authorList>
    </citation>
    <scope>NUCLEOTIDE SEQUENCE [LARGE SCALE GENOMIC DNA]</scope>
    <source>
        <strain evidence="4 5">18JY21-1</strain>
    </source>
</reference>
<feature type="domain" description="Helix-turn-helix type 11" evidence="1">
    <location>
        <begin position="6"/>
        <end position="58"/>
    </location>
</feature>
<sequence length="315" mass="35966">MNRTDRLLAIILELQHKGTQRAEDLAATFETSTRTIYRDMQALSEARVPIIGAPGQGYSLAAGYFLPPISLTVEEASTVLLGLDFVEQQFDALYRSKARTAKDKIEVILPKAIKAKVERVRQSLRMITTQAAVDHELHGDILAALRSAVIDERRVRFHYTKGITELEGNRHSDRTVDPYALVYVNHAWGLIAYCHLRQHIRHFRLNRMSELIVLEDSFSRPADFRLHAYKPVDNRDTAVQILIKPEAAEEWQIKSYYYTESIVHHENGVLVTLRVRRVEEVLSWVLGFGANATVLGPDSLIQLIRNQAVQLLNRY</sequence>
<dbReference type="RefSeq" id="WP_132418995.1">
    <property type="nucleotide sequence ID" value="NZ_SKFG01000016.1"/>
</dbReference>
<evidence type="ECO:0000259" key="3">
    <source>
        <dbReference type="Pfam" id="PF25583"/>
    </source>
</evidence>
<dbReference type="Proteomes" id="UP000295418">
    <property type="component" value="Unassembled WGS sequence"/>
</dbReference>
<organism evidence="4 5">
    <name type="scientific">Paenibacillus albiflavus</name>
    <dbReference type="NCBI Taxonomy" id="2545760"/>
    <lineage>
        <taxon>Bacteria</taxon>
        <taxon>Bacillati</taxon>
        <taxon>Bacillota</taxon>
        <taxon>Bacilli</taxon>
        <taxon>Bacillales</taxon>
        <taxon>Paenibacillaceae</taxon>
        <taxon>Paenibacillus</taxon>
    </lineage>
</organism>
<evidence type="ECO:0000259" key="1">
    <source>
        <dbReference type="Pfam" id="PF08279"/>
    </source>
</evidence>
<protein>
    <submittedName>
        <fullName evidence="4">YafY family transcriptional regulator</fullName>
    </submittedName>
</protein>
<dbReference type="Pfam" id="PF08279">
    <property type="entry name" value="HTH_11"/>
    <property type="match status" value="1"/>
</dbReference>
<dbReference type="InterPro" id="IPR036388">
    <property type="entry name" value="WH-like_DNA-bd_sf"/>
</dbReference>
<dbReference type="InterPro" id="IPR013196">
    <property type="entry name" value="HTH_11"/>
</dbReference>
<comment type="caution">
    <text evidence="4">The sequence shown here is derived from an EMBL/GenBank/DDBJ whole genome shotgun (WGS) entry which is preliminary data.</text>
</comment>
<dbReference type="AlphaFoldDB" id="A0A4R4E7S8"/>
<dbReference type="SUPFAM" id="SSF46785">
    <property type="entry name" value="Winged helix' DNA-binding domain"/>
    <property type="match status" value="1"/>
</dbReference>
<dbReference type="OrthoDB" id="9815009at2"/>
<dbReference type="PANTHER" id="PTHR34580:SF1">
    <property type="entry name" value="PROTEIN PAFC"/>
    <property type="match status" value="1"/>
</dbReference>
<dbReference type="Pfam" id="PF25583">
    <property type="entry name" value="WCX"/>
    <property type="match status" value="1"/>
</dbReference>
<dbReference type="PANTHER" id="PTHR34580">
    <property type="match status" value="1"/>
</dbReference>
<proteinExistence type="predicted"/>
<dbReference type="InterPro" id="IPR028349">
    <property type="entry name" value="PafC-like"/>
</dbReference>
<dbReference type="InterPro" id="IPR051534">
    <property type="entry name" value="CBASS_pafABC_assoc_protein"/>
</dbReference>
<dbReference type="InterPro" id="IPR057727">
    <property type="entry name" value="WCX_dom"/>
</dbReference>
<gene>
    <name evidence="4" type="ORF">E0485_15635</name>
</gene>
<keyword evidence="5" id="KW-1185">Reference proteome</keyword>
<dbReference type="PROSITE" id="PS52050">
    <property type="entry name" value="WYL"/>
    <property type="match status" value="1"/>
</dbReference>
<evidence type="ECO:0000313" key="5">
    <source>
        <dbReference type="Proteomes" id="UP000295418"/>
    </source>
</evidence>
<name>A0A4R4E7S8_9BACL</name>
<dbReference type="EMBL" id="SKFG01000016">
    <property type="protein sequence ID" value="TCZ75806.1"/>
    <property type="molecule type" value="Genomic_DNA"/>
</dbReference>